<accession>A0A4V1IUI8</accession>
<keyword evidence="3" id="KW-1185">Reference proteome</keyword>
<dbReference type="Proteomes" id="UP000274922">
    <property type="component" value="Unassembled WGS sequence"/>
</dbReference>
<name>A0A4V1IUI8_9FUNG</name>
<feature type="region of interest" description="Disordered" evidence="1">
    <location>
        <begin position="27"/>
        <end position="92"/>
    </location>
</feature>
<organism evidence="2 3">
    <name type="scientific">Caulochytrium protostelioides</name>
    <dbReference type="NCBI Taxonomy" id="1555241"/>
    <lineage>
        <taxon>Eukaryota</taxon>
        <taxon>Fungi</taxon>
        <taxon>Fungi incertae sedis</taxon>
        <taxon>Chytridiomycota</taxon>
        <taxon>Chytridiomycota incertae sedis</taxon>
        <taxon>Chytridiomycetes</taxon>
        <taxon>Caulochytriales</taxon>
        <taxon>Caulochytriaceae</taxon>
        <taxon>Caulochytrium</taxon>
    </lineage>
</organism>
<feature type="region of interest" description="Disordered" evidence="1">
    <location>
        <begin position="559"/>
        <end position="625"/>
    </location>
</feature>
<reference evidence="3" key="1">
    <citation type="journal article" date="2018" name="Nat. Microbiol.">
        <title>Leveraging single-cell genomics to expand the fungal tree of life.</title>
        <authorList>
            <person name="Ahrendt S.R."/>
            <person name="Quandt C.A."/>
            <person name="Ciobanu D."/>
            <person name="Clum A."/>
            <person name="Salamov A."/>
            <person name="Andreopoulos B."/>
            <person name="Cheng J.F."/>
            <person name="Woyke T."/>
            <person name="Pelin A."/>
            <person name="Henrissat B."/>
            <person name="Reynolds N.K."/>
            <person name="Benny G.L."/>
            <person name="Smith M.E."/>
            <person name="James T.Y."/>
            <person name="Grigoriev I.V."/>
        </authorList>
    </citation>
    <scope>NUCLEOTIDE SEQUENCE [LARGE SCALE GENOMIC DNA]</scope>
    <source>
        <strain evidence="3">ATCC 52028</strain>
    </source>
</reference>
<feature type="compositionally biased region" description="Polar residues" evidence="1">
    <location>
        <begin position="609"/>
        <end position="625"/>
    </location>
</feature>
<sequence length="625" mass="67683">MQDAESLLNSSADQQLSGELHEAFFLAQQALHDHDPPTWRRTPARYGHGGRHEPLAAARPAPGTTAATDADGSPRRRPRPQPPQSPSPERHDLSLFRHSQSLIPEAYLDLFSPLDTPVPATPPAPAAPPQPRSRSPRRRRRSTRDDPRAGGIILSVEPAVPWPPRTPVAAAAGAAHAIPPPAVVSARVPDATPRSLGAGAGAGAASRPASHPNEPLEGLKATMRQLQTQIQSITAHPGAVPPLRPFHPLASRHPADLATAAEPPDPIDFTTASTRIAHDVTDFQVELDRLQDNIRRHAQAAEQRERDQAERVQRERERERNREDREGREDREAREAREARERPSALHRSQPRAPSPPRLTPADMAIEAQIARATEAVLQRWLAPRIDQIERRLRALEQRSEAAAPAPSSDVEPPRALTEHFDPAAFERRLHRKLLQDVKAIFTEPQWMAPPRATSPRDTGRAPAGARSTRSHEAGFRRSCCARPTATSASGGCRCAAQPADAPSRPRSPLRSGATGAAGRDPVLPGALLGDPGHDDETSVLMKFHRKMDRLIANLSPAAPAPAPAEAARARPAARQPGPHGSMRRPPSAPLTRAAAPTTQRATLAQATYTRPTRASAQRQAVPSK</sequence>
<feature type="region of interest" description="Disordered" evidence="1">
    <location>
        <begin position="194"/>
        <end position="215"/>
    </location>
</feature>
<gene>
    <name evidence="2" type="ORF">CXG81DRAFT_19394</name>
</gene>
<evidence type="ECO:0000313" key="2">
    <source>
        <dbReference type="EMBL" id="RKP00709.1"/>
    </source>
</evidence>
<feature type="compositionally biased region" description="Basic and acidic residues" evidence="1">
    <location>
        <begin position="302"/>
        <end position="344"/>
    </location>
</feature>
<feature type="compositionally biased region" description="Low complexity" evidence="1">
    <location>
        <begin position="56"/>
        <end position="71"/>
    </location>
</feature>
<feature type="compositionally biased region" description="Pro residues" evidence="1">
    <location>
        <begin position="119"/>
        <end position="131"/>
    </location>
</feature>
<dbReference type="EMBL" id="ML014203">
    <property type="protein sequence ID" value="RKP00709.1"/>
    <property type="molecule type" value="Genomic_DNA"/>
</dbReference>
<evidence type="ECO:0000256" key="1">
    <source>
        <dbReference type="SAM" id="MobiDB-lite"/>
    </source>
</evidence>
<feature type="region of interest" description="Disordered" evidence="1">
    <location>
        <begin position="448"/>
        <end position="534"/>
    </location>
</feature>
<feature type="compositionally biased region" description="Low complexity" evidence="1">
    <location>
        <begin position="590"/>
        <end position="608"/>
    </location>
</feature>
<feature type="compositionally biased region" description="Low complexity" evidence="1">
    <location>
        <begin position="564"/>
        <end position="575"/>
    </location>
</feature>
<dbReference type="AlphaFoldDB" id="A0A4V1IUI8"/>
<feature type="region of interest" description="Disordered" evidence="1">
    <location>
        <begin position="113"/>
        <end position="152"/>
    </location>
</feature>
<feature type="region of interest" description="Disordered" evidence="1">
    <location>
        <begin position="297"/>
        <end position="360"/>
    </location>
</feature>
<protein>
    <submittedName>
        <fullName evidence="2">Uncharacterized protein</fullName>
    </submittedName>
</protein>
<evidence type="ECO:0000313" key="3">
    <source>
        <dbReference type="Proteomes" id="UP000274922"/>
    </source>
</evidence>
<proteinExistence type="predicted"/>